<dbReference type="RefSeq" id="WP_163744739.1">
    <property type="nucleotide sequence ID" value="NZ_JAAGOA010000032.1"/>
</dbReference>
<reference evidence="5 6" key="1">
    <citation type="submission" date="2020-02" db="EMBL/GenBank/DDBJ databases">
        <authorList>
            <person name="Li X.-J."/>
            <person name="Han X.-M."/>
        </authorList>
    </citation>
    <scope>NUCLEOTIDE SEQUENCE [LARGE SCALE GENOMIC DNA]</scope>
    <source>
        <strain evidence="5 6">CCTCC AB 2017055</strain>
    </source>
</reference>
<keyword evidence="2" id="KW-0285">Flavoprotein</keyword>
<evidence type="ECO:0000313" key="6">
    <source>
        <dbReference type="Proteomes" id="UP000475214"/>
    </source>
</evidence>
<proteinExistence type="predicted"/>
<dbReference type="EMBL" id="JAAGOA010000032">
    <property type="protein sequence ID" value="NEE04314.1"/>
    <property type="molecule type" value="Genomic_DNA"/>
</dbReference>
<comment type="caution">
    <text evidence="5">The sequence shown here is derived from an EMBL/GenBank/DDBJ whole genome shotgun (WGS) entry which is preliminary data.</text>
</comment>
<evidence type="ECO:0000256" key="2">
    <source>
        <dbReference type="ARBA" id="ARBA00022630"/>
    </source>
</evidence>
<feature type="domain" description="FAD-binding" evidence="4">
    <location>
        <begin position="6"/>
        <end position="69"/>
    </location>
</feature>
<dbReference type="Pfam" id="PF01494">
    <property type="entry name" value="FAD_binding_3"/>
    <property type="match status" value="1"/>
</dbReference>
<keyword evidence="6" id="KW-1185">Reference proteome</keyword>
<dbReference type="PANTHER" id="PTHR43004:SF19">
    <property type="entry name" value="BINDING MONOOXYGENASE, PUTATIVE (JCVI)-RELATED"/>
    <property type="match status" value="1"/>
</dbReference>
<dbReference type="InterPro" id="IPR036188">
    <property type="entry name" value="FAD/NAD-bd_sf"/>
</dbReference>
<comment type="cofactor">
    <cofactor evidence="1">
        <name>FAD</name>
        <dbReference type="ChEBI" id="CHEBI:57692"/>
    </cofactor>
</comment>
<evidence type="ECO:0000256" key="1">
    <source>
        <dbReference type="ARBA" id="ARBA00001974"/>
    </source>
</evidence>
<dbReference type="InterPro" id="IPR002938">
    <property type="entry name" value="FAD-bd"/>
</dbReference>
<sequence>MLPTTTDVLVIGAGPTGLTLALWLAGSGHSVTVVDDQAAGDNTSRAAVVHAHTLETLDPSGVSDYTASRRPVAVHVVNLADRLTRLATTGHALRPLRNGILRLLGRIPAFRRRLAMQLSGLVYR</sequence>
<dbReference type="Proteomes" id="UP000475214">
    <property type="component" value="Unassembled WGS sequence"/>
</dbReference>
<dbReference type="GO" id="GO:0016709">
    <property type="term" value="F:oxidoreductase activity, acting on paired donors, with incorporation or reduction of molecular oxygen, NAD(P)H as one donor, and incorporation of one atom of oxygen"/>
    <property type="evidence" value="ECO:0007669"/>
    <property type="project" value="UniProtKB-ARBA"/>
</dbReference>
<accession>A0A6L9SI50</accession>
<evidence type="ECO:0000313" key="5">
    <source>
        <dbReference type="EMBL" id="NEE04314.1"/>
    </source>
</evidence>
<dbReference type="GO" id="GO:0071949">
    <property type="term" value="F:FAD binding"/>
    <property type="evidence" value="ECO:0007669"/>
    <property type="project" value="InterPro"/>
</dbReference>
<evidence type="ECO:0000256" key="3">
    <source>
        <dbReference type="ARBA" id="ARBA00022827"/>
    </source>
</evidence>
<name>A0A6L9SI50_9ACTN</name>
<evidence type="ECO:0000259" key="4">
    <source>
        <dbReference type="Pfam" id="PF01494"/>
    </source>
</evidence>
<dbReference type="Gene3D" id="3.50.50.60">
    <property type="entry name" value="FAD/NAD(P)-binding domain"/>
    <property type="match status" value="1"/>
</dbReference>
<dbReference type="InterPro" id="IPR050641">
    <property type="entry name" value="RIFMO-like"/>
</dbReference>
<protein>
    <submittedName>
        <fullName evidence="5">FAD-dependent oxidoreductase</fullName>
    </submittedName>
</protein>
<dbReference type="PANTHER" id="PTHR43004">
    <property type="entry name" value="TRK SYSTEM POTASSIUM UPTAKE PROTEIN"/>
    <property type="match status" value="1"/>
</dbReference>
<keyword evidence="3" id="KW-0274">FAD</keyword>
<gene>
    <name evidence="5" type="ORF">G1H10_29500</name>
</gene>
<dbReference type="AlphaFoldDB" id="A0A6L9SI50"/>
<dbReference type="SUPFAM" id="SSF51905">
    <property type="entry name" value="FAD/NAD(P)-binding domain"/>
    <property type="match status" value="1"/>
</dbReference>
<organism evidence="5 6">
    <name type="scientific">Phytoactinopolyspora halotolerans</name>
    <dbReference type="NCBI Taxonomy" id="1981512"/>
    <lineage>
        <taxon>Bacteria</taxon>
        <taxon>Bacillati</taxon>
        <taxon>Actinomycetota</taxon>
        <taxon>Actinomycetes</taxon>
        <taxon>Jiangellales</taxon>
        <taxon>Jiangellaceae</taxon>
        <taxon>Phytoactinopolyspora</taxon>
    </lineage>
</organism>